<sequence>MKGNNSKEKNRMHQKQSLDEKSFYLLPRNVPPFSDDAPEWQGLLQEAFKVSCSNDNRVPLIPLRDAFCVKIKAKYLFLSDT</sequence>
<evidence type="ECO:0000313" key="2">
    <source>
        <dbReference type="Proteomes" id="UP001472677"/>
    </source>
</evidence>
<protein>
    <submittedName>
        <fullName evidence="1">Uncharacterized protein</fullName>
    </submittedName>
</protein>
<reference evidence="1 2" key="1">
    <citation type="journal article" date="2024" name="G3 (Bethesda)">
        <title>Genome assembly of Hibiscus sabdariffa L. provides insights into metabolisms of medicinal natural products.</title>
        <authorList>
            <person name="Kim T."/>
        </authorList>
    </citation>
    <scope>NUCLEOTIDE SEQUENCE [LARGE SCALE GENOMIC DNA]</scope>
    <source>
        <strain evidence="1">TK-2024</strain>
        <tissue evidence="1">Old leaves</tissue>
    </source>
</reference>
<gene>
    <name evidence="1" type="ORF">V6N12_040437</name>
</gene>
<name>A0ABR2E5H6_9ROSI</name>
<keyword evidence="2" id="KW-1185">Reference proteome</keyword>
<proteinExistence type="predicted"/>
<dbReference type="EMBL" id="JBBPBM010000020">
    <property type="protein sequence ID" value="KAK8551815.1"/>
    <property type="molecule type" value="Genomic_DNA"/>
</dbReference>
<dbReference type="Proteomes" id="UP001472677">
    <property type="component" value="Unassembled WGS sequence"/>
</dbReference>
<evidence type="ECO:0000313" key="1">
    <source>
        <dbReference type="EMBL" id="KAK8551815.1"/>
    </source>
</evidence>
<organism evidence="1 2">
    <name type="scientific">Hibiscus sabdariffa</name>
    <name type="common">roselle</name>
    <dbReference type="NCBI Taxonomy" id="183260"/>
    <lineage>
        <taxon>Eukaryota</taxon>
        <taxon>Viridiplantae</taxon>
        <taxon>Streptophyta</taxon>
        <taxon>Embryophyta</taxon>
        <taxon>Tracheophyta</taxon>
        <taxon>Spermatophyta</taxon>
        <taxon>Magnoliopsida</taxon>
        <taxon>eudicotyledons</taxon>
        <taxon>Gunneridae</taxon>
        <taxon>Pentapetalae</taxon>
        <taxon>rosids</taxon>
        <taxon>malvids</taxon>
        <taxon>Malvales</taxon>
        <taxon>Malvaceae</taxon>
        <taxon>Malvoideae</taxon>
        <taxon>Hibiscus</taxon>
    </lineage>
</organism>
<accession>A0ABR2E5H6</accession>
<comment type="caution">
    <text evidence="1">The sequence shown here is derived from an EMBL/GenBank/DDBJ whole genome shotgun (WGS) entry which is preliminary data.</text>
</comment>